<evidence type="ECO:0000313" key="2">
    <source>
        <dbReference type="EMBL" id="KAG6477179.1"/>
    </source>
</evidence>
<dbReference type="InterPro" id="IPR044811">
    <property type="entry name" value="DME/ROS1"/>
</dbReference>
<feature type="region of interest" description="Disordered" evidence="1">
    <location>
        <begin position="172"/>
        <end position="211"/>
    </location>
</feature>
<dbReference type="GO" id="GO:0019104">
    <property type="term" value="F:DNA N-glycosylase activity"/>
    <property type="evidence" value="ECO:0007669"/>
    <property type="project" value="InterPro"/>
</dbReference>
<protein>
    <submittedName>
        <fullName evidence="2">Uncharacterized protein</fullName>
    </submittedName>
</protein>
<dbReference type="AlphaFoldDB" id="A0A8J5K7Q7"/>
<dbReference type="GO" id="GO:0141166">
    <property type="term" value="P:chromosomal 5-methylcytosine DNA demethylation pathway"/>
    <property type="evidence" value="ECO:0007669"/>
    <property type="project" value="InterPro"/>
</dbReference>
<dbReference type="EMBL" id="JACMSC010000018">
    <property type="protein sequence ID" value="KAG6477179.1"/>
    <property type="molecule type" value="Genomic_DNA"/>
</dbReference>
<dbReference type="Proteomes" id="UP000734854">
    <property type="component" value="Unassembled WGS sequence"/>
</dbReference>
<dbReference type="GO" id="GO:0035514">
    <property type="term" value="F:DNA demethylase activity"/>
    <property type="evidence" value="ECO:0007669"/>
    <property type="project" value="InterPro"/>
</dbReference>
<dbReference type="PANTHER" id="PTHR46213:SF4">
    <property type="entry name" value="OS02G0496500 PROTEIN"/>
    <property type="match status" value="1"/>
</dbReference>
<comment type="caution">
    <text evidence="2">The sequence shown here is derived from an EMBL/GenBank/DDBJ whole genome shotgun (WGS) entry which is preliminary data.</text>
</comment>
<gene>
    <name evidence="2" type="ORF">ZIOFF_066431</name>
</gene>
<keyword evidence="3" id="KW-1185">Reference proteome</keyword>
<evidence type="ECO:0000256" key="1">
    <source>
        <dbReference type="SAM" id="MobiDB-lite"/>
    </source>
</evidence>
<evidence type="ECO:0000313" key="3">
    <source>
        <dbReference type="Proteomes" id="UP000734854"/>
    </source>
</evidence>
<accession>A0A8J5K7Q7</accession>
<name>A0A8J5K7Q7_ZINOF</name>
<dbReference type="PANTHER" id="PTHR46213">
    <property type="entry name" value="TRANSCRIPTIONAL ACTIVATOR DEMETER"/>
    <property type="match status" value="1"/>
</dbReference>
<organism evidence="2 3">
    <name type="scientific">Zingiber officinale</name>
    <name type="common">Ginger</name>
    <name type="synonym">Amomum zingiber</name>
    <dbReference type="NCBI Taxonomy" id="94328"/>
    <lineage>
        <taxon>Eukaryota</taxon>
        <taxon>Viridiplantae</taxon>
        <taxon>Streptophyta</taxon>
        <taxon>Embryophyta</taxon>
        <taxon>Tracheophyta</taxon>
        <taxon>Spermatophyta</taxon>
        <taxon>Magnoliopsida</taxon>
        <taxon>Liliopsida</taxon>
        <taxon>Zingiberales</taxon>
        <taxon>Zingiberaceae</taxon>
        <taxon>Zingiber</taxon>
    </lineage>
</organism>
<proteinExistence type="predicted"/>
<reference evidence="2 3" key="1">
    <citation type="submission" date="2020-08" db="EMBL/GenBank/DDBJ databases">
        <title>Plant Genome Project.</title>
        <authorList>
            <person name="Zhang R.-G."/>
        </authorList>
    </citation>
    <scope>NUCLEOTIDE SEQUENCE [LARGE SCALE GENOMIC DNA]</scope>
    <source>
        <tissue evidence="2">Rhizome</tissue>
    </source>
</reference>
<sequence length="766" mass="85031">MSVSSNDMAASKGNHFFTVLWQSQISDGGPIPVDESLFQNPSLLNVVYVTSSHQSFYVCGLVVPSAASFTPIFFSSPENTVTVDKIAAMPSSTPTNMAKNEAGKVLANVSVEWKPPRENEAISSTDSAILTACDPVLASLSDSLIPSLFESDDQPLKSRKGKQENQAIYLNETPQQNLRKRKHRPKVVQESKSVRTPKPKTPVTDERSPAGKRKYVRKKFVKGYNSPSTTLTDATDLDNSNIRSVRQCLNFELEVLEARDVCQGSAFASTTDGQPESLASHHGESMNYISTMSTIQHSQLCDPAVHNLENGMPFDLNYSVDQTRSSISQSATQFSSSENLMTKHILDHSDSILQKCSAPQFAKGKLASDDCIDQTTNDRHQDRSNFLSNSISTSCMMFKQKKGVCTFIECACISSNGNLIHAFDKKNQLNGSCGMSNQDLHSPARFKKKIKNSDIECTGDASFEKLCIPCNNCRENTMALNNVHVTLDDPQISEQFQPFDKIDQGKSGVTVQNHHPNTNNSSCDIFHEAQPLNNHGICSSMQTFKDNDSFKDLIFEIRDCNDAHLVKPSYIARPKRDTSQSTSRDEVDFQGHLMPLWKSDLGLKVPDSAAMLSRDQTENISHLRCCSKCQIDINFQNSFGSNLIPLEMDLCGDPVGDIVEEIRHIAINETHANAREISENALIPYNGGGVMVPFNGQINLSKKRNHRPKVDLDGETFKVWNLLMGKGGNAGAEKQDSEKENWWKEERKVFHGRVESFIARMHLVQG</sequence>